<gene>
    <name evidence="11" type="primary">LOC115887326</name>
</gene>
<dbReference type="KEGG" id="soy:115887326"/>
<keyword evidence="3 7" id="KW-0378">Hydrolase</keyword>
<keyword evidence="5" id="KW-0443">Lipid metabolism</keyword>
<accession>A0A6J2YGN4</accession>
<dbReference type="Proteomes" id="UP000504635">
    <property type="component" value="Unplaced"/>
</dbReference>
<feature type="active site" description="Charge relay system" evidence="8">
    <location>
        <position position="331"/>
    </location>
</feature>
<dbReference type="FunFam" id="3.40.50.1820:FF:000057">
    <property type="entry name" value="Lipase"/>
    <property type="match status" value="1"/>
</dbReference>
<dbReference type="InterPro" id="IPR029058">
    <property type="entry name" value="AB_hydrolase_fold"/>
</dbReference>
<comment type="similarity">
    <text evidence="1 7">Belongs to the AB hydrolase superfamily. Lipase family.</text>
</comment>
<feature type="domain" description="AB hydrolase-1" evidence="9">
    <location>
        <begin position="62"/>
        <end position="190"/>
    </location>
</feature>
<evidence type="ECO:0000313" key="10">
    <source>
        <dbReference type="Proteomes" id="UP000504635"/>
    </source>
</evidence>
<keyword evidence="2" id="KW-0732">Signal</keyword>
<dbReference type="GO" id="GO:0016042">
    <property type="term" value="P:lipid catabolic process"/>
    <property type="evidence" value="ECO:0007669"/>
    <property type="project" value="UniProtKB-KW"/>
</dbReference>
<sequence length="394" mass="44774">MYINTYLILIFLCNYVYSETFLQILKKYNYPAEEHVIETSDGYILKAQRIPHGADGTQPREVVLLGHGMGGSGENFILLGPPDGLAYYLSDRGFDVWFFNARGSLHSRKHKSLSPDRNRKQFWNFSWHEIATIDLVDTVNYILRVTGKDGLFYVGHSQGTTILMVMLAEHPEMNQKVKAATLLAPSAYLQHTSSPILSLGSKLRRLGESITSMLNMYELPMSNGLILNRFLKTLCNRSSMKDICMDAVYLLGGANSGLVNKTLLPMLIEFIPSSISTKQAWHYGQVIASGEFKQYDYGKKMNQKKYNSPTPPMYNMSNIEVPIGLFYGDSDPFSTPKMIDEFVKVLPNIELVYKAPEENFNHLDYILAYNAKEIINDVLLDKVFKKYMDDNTVD</sequence>
<name>A0A6J2YGN4_SITOR</name>
<dbReference type="Gene3D" id="3.40.50.1820">
    <property type="entry name" value="alpha/beta hydrolase"/>
    <property type="match status" value="1"/>
</dbReference>
<evidence type="ECO:0000256" key="2">
    <source>
        <dbReference type="ARBA" id="ARBA00022729"/>
    </source>
</evidence>
<keyword evidence="10" id="KW-1185">Reference proteome</keyword>
<feature type="active site" description="Nucleophile" evidence="8">
    <location>
        <position position="157"/>
    </location>
</feature>
<dbReference type="GO" id="GO:0016788">
    <property type="term" value="F:hydrolase activity, acting on ester bonds"/>
    <property type="evidence" value="ECO:0007669"/>
    <property type="project" value="InterPro"/>
</dbReference>
<dbReference type="GeneID" id="115887326"/>
<evidence type="ECO:0000256" key="7">
    <source>
        <dbReference type="PIRNR" id="PIRNR000862"/>
    </source>
</evidence>
<dbReference type="Pfam" id="PF00561">
    <property type="entry name" value="Abhydrolase_1"/>
    <property type="match status" value="1"/>
</dbReference>
<dbReference type="PANTHER" id="PTHR11005">
    <property type="entry name" value="LYSOSOMAL ACID LIPASE-RELATED"/>
    <property type="match status" value="1"/>
</dbReference>
<dbReference type="AlphaFoldDB" id="A0A6J2YGN4"/>
<evidence type="ECO:0000256" key="3">
    <source>
        <dbReference type="ARBA" id="ARBA00022801"/>
    </source>
</evidence>
<evidence type="ECO:0000256" key="8">
    <source>
        <dbReference type="PIRSR" id="PIRSR000862-1"/>
    </source>
</evidence>
<evidence type="ECO:0000256" key="4">
    <source>
        <dbReference type="ARBA" id="ARBA00022963"/>
    </source>
</evidence>
<dbReference type="InterPro" id="IPR025483">
    <property type="entry name" value="Lipase_euk"/>
</dbReference>
<protein>
    <recommendedName>
        <fullName evidence="7">Lipase</fullName>
    </recommendedName>
</protein>
<evidence type="ECO:0000256" key="5">
    <source>
        <dbReference type="ARBA" id="ARBA00023098"/>
    </source>
</evidence>
<keyword evidence="4 7" id="KW-0442">Lipid degradation</keyword>
<dbReference type="PIRSF" id="PIRSF000862">
    <property type="entry name" value="Steryl_ester_lip"/>
    <property type="match status" value="1"/>
</dbReference>
<reference evidence="11" key="1">
    <citation type="submission" date="2025-08" db="UniProtKB">
        <authorList>
            <consortium name="RefSeq"/>
        </authorList>
    </citation>
    <scope>IDENTIFICATION</scope>
    <source>
        <tissue evidence="11">Gonads</tissue>
    </source>
</reference>
<dbReference type="OrthoDB" id="9974421at2759"/>
<evidence type="ECO:0000259" key="9">
    <source>
        <dbReference type="Pfam" id="PF00561"/>
    </source>
</evidence>
<keyword evidence="6" id="KW-0325">Glycoprotein</keyword>
<evidence type="ECO:0000313" key="11">
    <source>
        <dbReference type="RefSeq" id="XP_030762587.1"/>
    </source>
</evidence>
<dbReference type="SUPFAM" id="SSF53474">
    <property type="entry name" value="alpha/beta-Hydrolases"/>
    <property type="match status" value="1"/>
</dbReference>
<feature type="active site" description="Charge relay system" evidence="8">
    <location>
        <position position="362"/>
    </location>
</feature>
<dbReference type="InterPro" id="IPR000073">
    <property type="entry name" value="AB_hydrolase_1"/>
</dbReference>
<evidence type="ECO:0000256" key="6">
    <source>
        <dbReference type="ARBA" id="ARBA00023180"/>
    </source>
</evidence>
<dbReference type="InParanoid" id="A0A6J2YGN4"/>
<proteinExistence type="inferred from homology"/>
<dbReference type="RefSeq" id="XP_030762587.1">
    <property type="nucleotide sequence ID" value="XM_030906727.1"/>
</dbReference>
<organism evidence="10 11">
    <name type="scientific">Sitophilus oryzae</name>
    <name type="common">Rice weevil</name>
    <name type="synonym">Curculio oryzae</name>
    <dbReference type="NCBI Taxonomy" id="7048"/>
    <lineage>
        <taxon>Eukaryota</taxon>
        <taxon>Metazoa</taxon>
        <taxon>Ecdysozoa</taxon>
        <taxon>Arthropoda</taxon>
        <taxon>Hexapoda</taxon>
        <taxon>Insecta</taxon>
        <taxon>Pterygota</taxon>
        <taxon>Neoptera</taxon>
        <taxon>Endopterygota</taxon>
        <taxon>Coleoptera</taxon>
        <taxon>Polyphaga</taxon>
        <taxon>Cucujiformia</taxon>
        <taxon>Curculionidae</taxon>
        <taxon>Dryophthorinae</taxon>
        <taxon>Sitophilus</taxon>
    </lineage>
</organism>
<evidence type="ECO:0000256" key="1">
    <source>
        <dbReference type="ARBA" id="ARBA00010701"/>
    </source>
</evidence>